<dbReference type="PATRIC" id="fig|453.4.peg.373"/>
<dbReference type="GO" id="GO:0008119">
    <property type="term" value="F:thiopurine S-methyltransferase activity"/>
    <property type="evidence" value="ECO:0007669"/>
    <property type="project" value="UniProtKB-EC"/>
</dbReference>
<evidence type="ECO:0000256" key="8">
    <source>
        <dbReference type="ARBA" id="ARBA00022691"/>
    </source>
</evidence>
<evidence type="ECO:0000313" key="9">
    <source>
        <dbReference type="EMBL" id="KTD03944.1"/>
    </source>
</evidence>
<keyword evidence="6 9" id="KW-0489">Methyltransferase</keyword>
<accession>A0A0W0U7S1</accession>
<evidence type="ECO:0000256" key="4">
    <source>
        <dbReference type="ARBA" id="ARBA00011905"/>
    </source>
</evidence>
<dbReference type="EC" id="2.1.1.67" evidence="4"/>
<dbReference type="GO" id="GO:0005737">
    <property type="term" value="C:cytoplasm"/>
    <property type="evidence" value="ECO:0007669"/>
    <property type="project" value="UniProtKB-SubCell"/>
</dbReference>
<dbReference type="Proteomes" id="UP000054698">
    <property type="component" value="Unassembled WGS sequence"/>
</dbReference>
<evidence type="ECO:0000256" key="1">
    <source>
        <dbReference type="ARBA" id="ARBA00000903"/>
    </source>
</evidence>
<dbReference type="SUPFAM" id="SSF53335">
    <property type="entry name" value="S-adenosyl-L-methionine-dependent methyltransferases"/>
    <property type="match status" value="1"/>
</dbReference>
<proteinExistence type="inferred from homology"/>
<dbReference type="STRING" id="453.Lfee_0345"/>
<keyword evidence="7 9" id="KW-0808">Transferase</keyword>
<dbReference type="EMBL" id="LNYB01000012">
    <property type="protein sequence ID" value="KTD03944.1"/>
    <property type="molecule type" value="Genomic_DNA"/>
</dbReference>
<evidence type="ECO:0000313" key="11">
    <source>
        <dbReference type="Proteomes" id="UP000054698"/>
    </source>
</evidence>
<evidence type="ECO:0000256" key="3">
    <source>
        <dbReference type="ARBA" id="ARBA00008145"/>
    </source>
</evidence>
<dbReference type="EMBL" id="UASS01000022">
    <property type="protein sequence ID" value="SPX61529.1"/>
    <property type="molecule type" value="Genomic_DNA"/>
</dbReference>
<name>A0A0W0U7S1_9GAMM</name>
<dbReference type="InterPro" id="IPR029063">
    <property type="entry name" value="SAM-dependent_MTases_sf"/>
</dbReference>
<evidence type="ECO:0000313" key="10">
    <source>
        <dbReference type="EMBL" id="SPX61529.1"/>
    </source>
</evidence>
<comment type="subcellular location">
    <subcellularLocation>
        <location evidence="2">Cytoplasm</location>
    </subcellularLocation>
</comment>
<dbReference type="Gene3D" id="3.40.50.150">
    <property type="entry name" value="Vaccinia Virus protein VP39"/>
    <property type="match status" value="1"/>
</dbReference>
<reference evidence="9 11" key="1">
    <citation type="submission" date="2015-11" db="EMBL/GenBank/DDBJ databases">
        <title>Genomic analysis of 38 Legionella species identifies large and diverse effector repertoires.</title>
        <authorList>
            <person name="Burstein D."/>
            <person name="Amaro F."/>
            <person name="Zusman T."/>
            <person name="Lifshitz Z."/>
            <person name="Cohen O."/>
            <person name="Gilbert J.A."/>
            <person name="Pupko T."/>
            <person name="Shuman H.A."/>
            <person name="Segal G."/>
        </authorList>
    </citation>
    <scope>NUCLEOTIDE SEQUENCE [LARGE SCALE GENOMIC DNA]</scope>
    <source>
        <strain evidence="9 11">WO-44C</strain>
    </source>
</reference>
<sequence length="187" mass="21311">MQLPPDATVLVPLCGKSLDMLWLMEQGFRVIGIELSEQAVLQFSEENQLTLVKKIYPQAISYRTKSLTIWVANIFSLDQALIVPADAIYDRAALIALPANLRPHYVRCCLQWLKARGKILLKTMYYDDSEMEGPPFSVADEEIRQLYSHCPIIQNIGETSRQVGEQDPLYARGLRQVTDKVWSLQVQ</sequence>
<dbReference type="AlphaFoldDB" id="A0A0W0U7S1"/>
<dbReference type="InterPro" id="IPR025835">
    <property type="entry name" value="Thiopurine_S-MeTrfase"/>
</dbReference>
<dbReference type="PROSITE" id="PS51585">
    <property type="entry name" value="SAM_MT_TPMT"/>
    <property type="match status" value="1"/>
</dbReference>
<evidence type="ECO:0000256" key="2">
    <source>
        <dbReference type="ARBA" id="ARBA00004496"/>
    </source>
</evidence>
<dbReference type="PIRSF" id="PIRSF023956">
    <property type="entry name" value="Thiopurine_S-methyltransferase"/>
    <property type="match status" value="1"/>
</dbReference>
<evidence type="ECO:0000313" key="12">
    <source>
        <dbReference type="Proteomes" id="UP000251942"/>
    </source>
</evidence>
<comment type="catalytic activity">
    <reaction evidence="1">
        <text>S-adenosyl-L-methionine + a thiopurine = S-adenosyl-L-homocysteine + a thiopurine S-methylether.</text>
        <dbReference type="EC" id="2.1.1.67"/>
    </reaction>
</comment>
<dbReference type="Proteomes" id="UP000251942">
    <property type="component" value="Unassembled WGS sequence"/>
</dbReference>
<keyword evidence="5" id="KW-0963">Cytoplasm</keyword>
<organism evidence="9 11">
    <name type="scientific">Legionella feeleii</name>
    <dbReference type="NCBI Taxonomy" id="453"/>
    <lineage>
        <taxon>Bacteria</taxon>
        <taxon>Pseudomonadati</taxon>
        <taxon>Pseudomonadota</taxon>
        <taxon>Gammaproteobacteria</taxon>
        <taxon>Legionellales</taxon>
        <taxon>Legionellaceae</taxon>
        <taxon>Legionella</taxon>
    </lineage>
</organism>
<dbReference type="PANTHER" id="PTHR10259">
    <property type="entry name" value="THIOPURINE S-METHYLTRANSFERASE"/>
    <property type="match status" value="1"/>
</dbReference>
<evidence type="ECO:0000256" key="6">
    <source>
        <dbReference type="ARBA" id="ARBA00022603"/>
    </source>
</evidence>
<comment type="similarity">
    <text evidence="3">Belongs to the class I-like SAM-binding methyltransferase superfamily. TPMT family.</text>
</comment>
<dbReference type="InterPro" id="IPR008854">
    <property type="entry name" value="TPMT"/>
</dbReference>
<evidence type="ECO:0000256" key="5">
    <source>
        <dbReference type="ARBA" id="ARBA00022490"/>
    </source>
</evidence>
<reference evidence="10 12" key="2">
    <citation type="submission" date="2018-06" db="EMBL/GenBank/DDBJ databases">
        <authorList>
            <consortium name="Pathogen Informatics"/>
            <person name="Doyle S."/>
        </authorList>
    </citation>
    <scope>NUCLEOTIDE SEQUENCE [LARGE SCALE GENOMIC DNA]</scope>
    <source>
        <strain evidence="10 12">NCTC12022</strain>
    </source>
</reference>
<dbReference type="PANTHER" id="PTHR10259:SF11">
    <property type="entry name" value="THIOPURINE S-METHYLTRANSFERASE"/>
    <property type="match status" value="1"/>
</dbReference>
<protein>
    <recommendedName>
        <fullName evidence="4">thiopurine S-methyltransferase</fullName>
        <ecNumber evidence="4">2.1.1.67</ecNumber>
    </recommendedName>
</protein>
<keyword evidence="11" id="KW-1185">Reference proteome</keyword>
<gene>
    <name evidence="10" type="primary">tpm</name>
    <name evidence="9" type="ORF">Lfee_0345</name>
    <name evidence="10" type="ORF">NCTC12022_02269</name>
</gene>
<keyword evidence="8" id="KW-0949">S-adenosyl-L-methionine</keyword>
<evidence type="ECO:0000256" key="7">
    <source>
        <dbReference type="ARBA" id="ARBA00022679"/>
    </source>
</evidence>
<dbReference type="Pfam" id="PF05724">
    <property type="entry name" value="TPMT"/>
    <property type="match status" value="1"/>
</dbReference>
<dbReference type="GO" id="GO:0032259">
    <property type="term" value="P:methylation"/>
    <property type="evidence" value="ECO:0007669"/>
    <property type="project" value="UniProtKB-KW"/>
</dbReference>